<proteinExistence type="predicted"/>
<keyword evidence="2" id="KW-1185">Reference proteome</keyword>
<accession>A0ABP7SZZ5</accession>
<name>A0ABP7SZZ5_9SPHN</name>
<dbReference type="EMBL" id="BAABBQ010000001">
    <property type="protein sequence ID" value="GAA4019038.1"/>
    <property type="molecule type" value="Genomic_DNA"/>
</dbReference>
<reference evidence="2" key="1">
    <citation type="journal article" date="2019" name="Int. J. Syst. Evol. Microbiol.">
        <title>The Global Catalogue of Microorganisms (GCM) 10K type strain sequencing project: providing services to taxonomists for standard genome sequencing and annotation.</title>
        <authorList>
            <consortium name="The Broad Institute Genomics Platform"/>
            <consortium name="The Broad Institute Genome Sequencing Center for Infectious Disease"/>
            <person name="Wu L."/>
            <person name="Ma J."/>
        </authorList>
    </citation>
    <scope>NUCLEOTIDE SEQUENCE [LARGE SCALE GENOMIC DNA]</scope>
    <source>
        <strain evidence="2">JCM 17563</strain>
    </source>
</reference>
<dbReference type="Proteomes" id="UP001500235">
    <property type="component" value="Unassembled WGS sequence"/>
</dbReference>
<evidence type="ECO:0000313" key="1">
    <source>
        <dbReference type="EMBL" id="GAA4019038.1"/>
    </source>
</evidence>
<protein>
    <submittedName>
        <fullName evidence="1">Uncharacterized protein</fullName>
    </submittedName>
</protein>
<sequence>MAEGRQAASLKGKIKQRRVAVFADDNGALKFFFATTSEPLGHGLSPAQGRI</sequence>
<comment type="caution">
    <text evidence="1">The sequence shown here is derived from an EMBL/GenBank/DDBJ whole genome shotgun (WGS) entry which is preliminary data.</text>
</comment>
<organism evidence="1 2">
    <name type="scientific">Sphingomonas swuensis</name>
    <dbReference type="NCBI Taxonomy" id="977800"/>
    <lineage>
        <taxon>Bacteria</taxon>
        <taxon>Pseudomonadati</taxon>
        <taxon>Pseudomonadota</taxon>
        <taxon>Alphaproteobacteria</taxon>
        <taxon>Sphingomonadales</taxon>
        <taxon>Sphingomonadaceae</taxon>
        <taxon>Sphingomonas</taxon>
    </lineage>
</organism>
<evidence type="ECO:0000313" key="2">
    <source>
        <dbReference type="Proteomes" id="UP001500235"/>
    </source>
</evidence>
<gene>
    <name evidence="1" type="ORF">GCM10022280_18420</name>
</gene>